<protein>
    <recommendedName>
        <fullName evidence="5">Glutamate-rich WD repeat-containing protein 1</fullName>
    </recommendedName>
</protein>
<feature type="repeat" description="WD" evidence="6">
    <location>
        <begin position="323"/>
        <end position="358"/>
    </location>
</feature>
<dbReference type="AlphaFoldDB" id="A0A6A4XAP2"/>
<accession>A0A6A4XAP2</accession>
<keyword evidence="10" id="KW-1185">Reference proteome</keyword>
<dbReference type="Pfam" id="PF12265">
    <property type="entry name" value="CAF1C_H4-bd"/>
    <property type="match status" value="1"/>
</dbReference>
<dbReference type="GO" id="GO:0005730">
    <property type="term" value="C:nucleolus"/>
    <property type="evidence" value="ECO:0007669"/>
    <property type="project" value="TreeGrafter"/>
</dbReference>
<dbReference type="PRINTS" id="PR00320">
    <property type="entry name" value="GPROTEINBRPT"/>
</dbReference>
<dbReference type="InterPro" id="IPR001680">
    <property type="entry name" value="WD40_rpt"/>
</dbReference>
<dbReference type="InterPro" id="IPR036322">
    <property type="entry name" value="WD40_repeat_dom_sf"/>
</dbReference>
<dbReference type="SUPFAM" id="SSF50978">
    <property type="entry name" value="WD40 repeat-like"/>
    <property type="match status" value="1"/>
</dbReference>
<dbReference type="GO" id="GO:0042254">
    <property type="term" value="P:ribosome biogenesis"/>
    <property type="evidence" value="ECO:0007669"/>
    <property type="project" value="TreeGrafter"/>
</dbReference>
<dbReference type="Gene3D" id="2.130.10.10">
    <property type="entry name" value="YVTN repeat-like/Quinoprotein amine dehydrogenase"/>
    <property type="match status" value="1"/>
</dbReference>
<feature type="compositionally biased region" description="Acidic residues" evidence="7">
    <location>
        <begin position="23"/>
        <end position="45"/>
    </location>
</feature>
<dbReference type="PANTHER" id="PTHR45903:SF1">
    <property type="entry name" value="GLUTAMATE-RICH WD REPEAT-CONTAINING PROTEIN 1"/>
    <property type="match status" value="1"/>
</dbReference>
<evidence type="ECO:0000256" key="4">
    <source>
        <dbReference type="ARBA" id="ARBA00023242"/>
    </source>
</evidence>
<evidence type="ECO:0000259" key="8">
    <source>
        <dbReference type="Pfam" id="PF12265"/>
    </source>
</evidence>
<dbReference type="InterPro" id="IPR020472">
    <property type="entry name" value="WD40_PAC1"/>
</dbReference>
<keyword evidence="2 6" id="KW-0853">WD repeat</keyword>
<dbReference type="OrthoDB" id="2161379at2759"/>
<reference evidence="9 10" key="1">
    <citation type="submission" date="2019-07" db="EMBL/GenBank/DDBJ databases">
        <title>Draft genome assembly of a fouling barnacle, Amphibalanus amphitrite (Darwin, 1854): The first reference genome for Thecostraca.</title>
        <authorList>
            <person name="Kim W."/>
        </authorList>
    </citation>
    <scope>NUCLEOTIDE SEQUENCE [LARGE SCALE GENOMIC DNA]</scope>
    <source>
        <strain evidence="9">SNU_AA5</strain>
        <tissue evidence="9">Soma without cirri and trophi</tissue>
    </source>
</reference>
<dbReference type="InterPro" id="IPR015943">
    <property type="entry name" value="WD40/YVTN_repeat-like_dom_sf"/>
</dbReference>
<feature type="region of interest" description="Disordered" evidence="7">
    <location>
        <begin position="1"/>
        <end position="57"/>
    </location>
</feature>
<dbReference type="EMBL" id="VIIS01000240">
    <property type="protein sequence ID" value="KAF0311412.1"/>
    <property type="molecule type" value="Genomic_DNA"/>
</dbReference>
<comment type="caution">
    <text evidence="9">The sequence shown here is derived from an EMBL/GenBank/DDBJ whole genome shotgun (WGS) entry which is preliminary data.</text>
</comment>
<evidence type="ECO:0000256" key="3">
    <source>
        <dbReference type="ARBA" id="ARBA00022737"/>
    </source>
</evidence>
<gene>
    <name evidence="9" type="primary">Grwd1</name>
    <name evidence="9" type="ORF">FJT64_017731</name>
</gene>
<dbReference type="Pfam" id="PF00400">
    <property type="entry name" value="WD40"/>
    <property type="match status" value="3"/>
</dbReference>
<organism evidence="9 10">
    <name type="scientific">Amphibalanus amphitrite</name>
    <name type="common">Striped barnacle</name>
    <name type="synonym">Balanus amphitrite</name>
    <dbReference type="NCBI Taxonomy" id="1232801"/>
    <lineage>
        <taxon>Eukaryota</taxon>
        <taxon>Metazoa</taxon>
        <taxon>Ecdysozoa</taxon>
        <taxon>Arthropoda</taxon>
        <taxon>Crustacea</taxon>
        <taxon>Multicrustacea</taxon>
        <taxon>Cirripedia</taxon>
        <taxon>Thoracica</taxon>
        <taxon>Thoracicalcarea</taxon>
        <taxon>Balanomorpha</taxon>
        <taxon>Balanoidea</taxon>
        <taxon>Balanidae</taxon>
        <taxon>Amphibalaninae</taxon>
        <taxon>Amphibalanus</taxon>
    </lineage>
</organism>
<dbReference type="PANTHER" id="PTHR45903">
    <property type="entry name" value="GLUTAMATE-RICH WD REPEAT-CONTAINING PROTEIN 1"/>
    <property type="match status" value="1"/>
</dbReference>
<dbReference type="InterPro" id="IPR022052">
    <property type="entry name" value="Histone-bd_RBBP4-like_N"/>
</dbReference>
<dbReference type="Proteomes" id="UP000440578">
    <property type="component" value="Unassembled WGS sequence"/>
</dbReference>
<dbReference type="PROSITE" id="PS00678">
    <property type="entry name" value="WD_REPEATS_1"/>
    <property type="match status" value="1"/>
</dbReference>
<keyword evidence="3" id="KW-0677">Repeat</keyword>
<dbReference type="InterPro" id="IPR019775">
    <property type="entry name" value="WD40_repeat_CS"/>
</dbReference>
<feature type="repeat" description="WD" evidence="6">
    <location>
        <begin position="276"/>
        <end position="309"/>
    </location>
</feature>
<comment type="subcellular location">
    <subcellularLocation>
        <location evidence="1">Nucleus</location>
    </subcellularLocation>
</comment>
<feature type="domain" description="Histone-binding protein RBBP4-like N-terminal" evidence="8">
    <location>
        <begin position="62"/>
        <end position="129"/>
    </location>
</feature>
<evidence type="ECO:0000256" key="1">
    <source>
        <dbReference type="ARBA" id="ARBA00004123"/>
    </source>
</evidence>
<feature type="compositionally biased region" description="Acidic residues" evidence="7">
    <location>
        <begin position="140"/>
        <end position="158"/>
    </location>
</feature>
<evidence type="ECO:0000313" key="10">
    <source>
        <dbReference type="Proteomes" id="UP000440578"/>
    </source>
</evidence>
<evidence type="ECO:0000313" key="9">
    <source>
        <dbReference type="EMBL" id="KAF0311412.1"/>
    </source>
</evidence>
<dbReference type="PROSITE" id="PS50082">
    <property type="entry name" value="WD_REPEATS_2"/>
    <property type="match status" value="3"/>
</dbReference>
<dbReference type="PROSITE" id="PS50294">
    <property type="entry name" value="WD_REPEATS_REGION"/>
    <property type="match status" value="3"/>
</dbReference>
<feature type="region of interest" description="Disordered" evidence="7">
    <location>
        <begin position="125"/>
        <end position="164"/>
    </location>
</feature>
<evidence type="ECO:0000256" key="7">
    <source>
        <dbReference type="SAM" id="MobiDB-lite"/>
    </source>
</evidence>
<sequence>MPFCIPGRHAMDEDGDPGPPAPEQEDAPMEDAEEDEEGEDAEEDTPAGPSEVFLPGRQLEEDEELVVDESAYVMFHQAHTGDPCLSFDVVRDRLGDNRTEYPLTMYMVAGTQADKAHKNSVIVMKMSNIQRNKKSKEKDSDDEESDESDDEEEEDLPDLETATMKHHGCVNRIRATTIQDTPLAATWSETGSVHVWSLARPLAAVDDPMVASAYARDSEDKKAKPLFTFKGHQQEGFAMDWSPLKAGVLATGDCGRHIHVWQPAEGGTWHVDQRPYSAHKGSVEDIQWSPSEPTVFASCSVDKSIRIWDSRAAPAKACMLQVTDAHDSDVNVISWNRTDPFIVSGGDDGKLCVWDLRSLQSGKPVALFKHHSAPVTTVEWHPSDSTVFASGGADDQVVQWDLAVERDDEAAAEGAAEGAEEDQKLNELPPQLLFIHQGQEDVKELHWHPQATGCLLSTAHSGFNVFRTISV</sequence>
<feature type="repeat" description="WD" evidence="6">
    <location>
        <begin position="368"/>
        <end position="402"/>
    </location>
</feature>
<dbReference type="InterPro" id="IPR051972">
    <property type="entry name" value="Glutamate-rich_WD_repeat"/>
</dbReference>
<evidence type="ECO:0000256" key="5">
    <source>
        <dbReference type="ARBA" id="ARBA00040876"/>
    </source>
</evidence>
<evidence type="ECO:0000256" key="2">
    <source>
        <dbReference type="ARBA" id="ARBA00022574"/>
    </source>
</evidence>
<evidence type="ECO:0000256" key="6">
    <source>
        <dbReference type="PROSITE-ProRule" id="PRU00221"/>
    </source>
</evidence>
<proteinExistence type="predicted"/>
<dbReference type="SMART" id="SM00320">
    <property type="entry name" value="WD40"/>
    <property type="match status" value="6"/>
</dbReference>
<name>A0A6A4XAP2_AMPAM</name>
<keyword evidence="4" id="KW-0539">Nucleus</keyword>